<sequence length="265" mass="27988">MIRPTLLALVFSASLAACAADSPAPADGKPAANATANAPARADADARARIEASLQTLAPGTRVDAVAPSPIPGYLEVAVGARVIYVSEDGKRLLQGALIDIASRDNLTLASEARLRRDILASVGDESSITFAAADPKHEVTVFTDIDCGFCRRMHNEIAEYNRLGISVNYLFYPRAGIGSESFQKAVNVWCAPDRRKALTAAKAGKDLPRKDCTNPVTRDYDLGRRVGLDGTPAIYAADGTHLGGFVPPAELLARLEQVGTGSVE</sequence>
<dbReference type="Pfam" id="PF10411">
    <property type="entry name" value="DsbC_N"/>
    <property type="match status" value="1"/>
</dbReference>
<feature type="signal peptide" evidence="7">
    <location>
        <begin position="1"/>
        <end position="19"/>
    </location>
</feature>
<dbReference type="CDD" id="cd03020">
    <property type="entry name" value="DsbA_DsbC_DsbG"/>
    <property type="match status" value="1"/>
</dbReference>
<dbReference type="Pfam" id="PF13098">
    <property type="entry name" value="Thioredoxin_2"/>
    <property type="match status" value="1"/>
</dbReference>
<proteinExistence type="inferred from homology"/>
<comment type="subcellular location">
    <subcellularLocation>
        <location evidence="1 7">Periplasm</location>
    </subcellularLocation>
</comment>
<comment type="function">
    <text evidence="7">Required for disulfide bond formation in some periplasmic proteins. Acts by transferring its disulfide bond to other proteins and is reduced in the process.</text>
</comment>
<dbReference type="Gene3D" id="3.40.30.10">
    <property type="entry name" value="Glutaredoxin"/>
    <property type="match status" value="1"/>
</dbReference>
<evidence type="ECO:0000256" key="3">
    <source>
        <dbReference type="ARBA" id="ARBA00022729"/>
    </source>
</evidence>
<dbReference type="InterPro" id="IPR036249">
    <property type="entry name" value="Thioredoxin-like_sf"/>
</dbReference>
<comment type="similarity">
    <text evidence="2 7">Belongs to the thioredoxin family. DsbC subfamily.</text>
</comment>
<evidence type="ECO:0000259" key="9">
    <source>
        <dbReference type="Pfam" id="PF13098"/>
    </source>
</evidence>
<evidence type="ECO:0000313" key="10">
    <source>
        <dbReference type="EMBL" id="GGA84556.1"/>
    </source>
</evidence>
<comment type="caution">
    <text evidence="10">The sequence shown here is derived from an EMBL/GenBank/DDBJ whole genome shotgun (WGS) entry which is preliminary data.</text>
</comment>
<evidence type="ECO:0000256" key="5">
    <source>
        <dbReference type="ARBA" id="ARBA00023157"/>
    </source>
</evidence>
<keyword evidence="5" id="KW-1015">Disulfide bond</keyword>
<keyword evidence="4 7" id="KW-0574">Periplasm</keyword>
<dbReference type="PANTHER" id="PTHR35272:SF3">
    <property type="entry name" value="THIOL:DISULFIDE INTERCHANGE PROTEIN DSBC"/>
    <property type="match status" value="1"/>
</dbReference>
<dbReference type="InterPro" id="IPR009094">
    <property type="entry name" value="DiS-bond_isomerase_DsbC/G_N_sf"/>
</dbReference>
<keyword evidence="6 7" id="KW-0676">Redox-active center</keyword>
<gene>
    <name evidence="10" type="primary">dsbC</name>
    <name evidence="10" type="ORF">GCM10011521_23700</name>
</gene>
<evidence type="ECO:0000259" key="8">
    <source>
        <dbReference type="Pfam" id="PF10411"/>
    </source>
</evidence>
<dbReference type="RefSeq" id="WP_188664483.1">
    <property type="nucleotide sequence ID" value="NZ_BMKC01000003.1"/>
</dbReference>
<dbReference type="PANTHER" id="PTHR35272">
    <property type="entry name" value="THIOL:DISULFIDE INTERCHANGE PROTEIN DSBC-RELATED"/>
    <property type="match status" value="1"/>
</dbReference>
<evidence type="ECO:0000256" key="6">
    <source>
        <dbReference type="ARBA" id="ARBA00023284"/>
    </source>
</evidence>
<feature type="chain" id="PRO_5045009389" description="Thiol:disulfide interchange protein" evidence="7">
    <location>
        <begin position="20"/>
        <end position="265"/>
    </location>
</feature>
<feature type="domain" description="Thioredoxin-like fold" evidence="9">
    <location>
        <begin position="134"/>
        <end position="256"/>
    </location>
</feature>
<evidence type="ECO:0000256" key="7">
    <source>
        <dbReference type="RuleBase" id="RU364038"/>
    </source>
</evidence>
<keyword evidence="3 7" id="KW-0732">Signal</keyword>
<dbReference type="SUPFAM" id="SSF52833">
    <property type="entry name" value="Thioredoxin-like"/>
    <property type="match status" value="1"/>
</dbReference>
<dbReference type="Gene3D" id="3.10.450.70">
    <property type="entry name" value="Disulphide bond isomerase, DsbC/G, N-terminal"/>
    <property type="match status" value="1"/>
</dbReference>
<dbReference type="Proteomes" id="UP000623419">
    <property type="component" value="Unassembled WGS sequence"/>
</dbReference>
<dbReference type="InterPro" id="IPR018950">
    <property type="entry name" value="DiS-bond_isomerase_DsbC/G_N"/>
</dbReference>
<evidence type="ECO:0000256" key="4">
    <source>
        <dbReference type="ARBA" id="ARBA00022764"/>
    </source>
</evidence>
<dbReference type="PROSITE" id="PS51257">
    <property type="entry name" value="PROKAR_LIPOPROTEIN"/>
    <property type="match status" value="1"/>
</dbReference>
<evidence type="ECO:0000256" key="2">
    <source>
        <dbReference type="ARBA" id="ARBA00009813"/>
    </source>
</evidence>
<dbReference type="InterPro" id="IPR051470">
    <property type="entry name" value="Thiol:disulfide_interchange"/>
</dbReference>
<evidence type="ECO:0000256" key="1">
    <source>
        <dbReference type="ARBA" id="ARBA00004418"/>
    </source>
</evidence>
<dbReference type="InterPro" id="IPR033954">
    <property type="entry name" value="DiS-bond_Isoase_DsbC/G"/>
</dbReference>
<keyword evidence="11" id="KW-1185">Reference proteome</keyword>
<protein>
    <recommendedName>
        <fullName evidence="7">Thiol:disulfide interchange protein</fullName>
    </recommendedName>
</protein>
<organism evidence="10 11">
    <name type="scientific">Arenimonas soli</name>
    <dbReference type="NCBI Taxonomy" id="2269504"/>
    <lineage>
        <taxon>Bacteria</taxon>
        <taxon>Pseudomonadati</taxon>
        <taxon>Pseudomonadota</taxon>
        <taxon>Gammaproteobacteria</taxon>
        <taxon>Lysobacterales</taxon>
        <taxon>Lysobacteraceae</taxon>
        <taxon>Arenimonas</taxon>
    </lineage>
</organism>
<dbReference type="SUPFAM" id="SSF54423">
    <property type="entry name" value="DsbC/DsbG N-terminal domain-like"/>
    <property type="match status" value="1"/>
</dbReference>
<dbReference type="InterPro" id="IPR012336">
    <property type="entry name" value="Thioredoxin-like_fold"/>
</dbReference>
<accession>A0ABQ1HQE7</accession>
<reference evidence="11" key="1">
    <citation type="journal article" date="2019" name="Int. J. Syst. Evol. Microbiol.">
        <title>The Global Catalogue of Microorganisms (GCM) 10K type strain sequencing project: providing services to taxonomists for standard genome sequencing and annotation.</title>
        <authorList>
            <consortium name="The Broad Institute Genomics Platform"/>
            <consortium name="The Broad Institute Genome Sequencing Center for Infectious Disease"/>
            <person name="Wu L."/>
            <person name="Ma J."/>
        </authorList>
    </citation>
    <scope>NUCLEOTIDE SEQUENCE [LARGE SCALE GENOMIC DNA]</scope>
    <source>
        <strain evidence="11">CGMCC 1.15905</strain>
    </source>
</reference>
<dbReference type="EMBL" id="BMKC01000003">
    <property type="protein sequence ID" value="GGA84556.1"/>
    <property type="molecule type" value="Genomic_DNA"/>
</dbReference>
<evidence type="ECO:0000313" key="11">
    <source>
        <dbReference type="Proteomes" id="UP000623419"/>
    </source>
</evidence>
<feature type="domain" description="Disulphide bond isomerase DsbC/G N-terminal" evidence="8">
    <location>
        <begin position="43"/>
        <end position="108"/>
    </location>
</feature>
<name>A0ABQ1HQE7_9GAMM</name>